<dbReference type="EMBL" id="JASNQZ010000012">
    <property type="protein sequence ID" value="KAL0949636.1"/>
    <property type="molecule type" value="Genomic_DNA"/>
</dbReference>
<keyword evidence="5" id="KW-0677">Repeat</keyword>
<comment type="subcellular location">
    <subcellularLocation>
        <location evidence="1">Endoplasmic reticulum membrane</location>
        <topology evidence="1">Single-pass type II membrane protein</topology>
    </subcellularLocation>
</comment>
<keyword evidence="6" id="KW-0256">Endoplasmic reticulum</keyword>
<evidence type="ECO:0000256" key="8">
    <source>
        <dbReference type="ARBA" id="ARBA00022927"/>
    </source>
</evidence>
<keyword evidence="2" id="KW-0813">Transport</keyword>
<evidence type="ECO:0000256" key="10">
    <source>
        <dbReference type="ARBA" id="ARBA00023136"/>
    </source>
</evidence>
<dbReference type="InterPro" id="IPR011047">
    <property type="entry name" value="Quinoprotein_ADH-like_sf"/>
</dbReference>
<sequence>MRVRHTPHPLPAFPVYSSAFLSSNELVLGGGGGASKSGIKNKLRLYNIKDDRTIDLIDELELAQGEDAPMSMAAHPETKTIVCGVNSPLELLEKGQNENCRVYGVKDAKLGLINTYGSLTAGSVEDYQKVTVISPDGKLVLVAGSNDFSLLSYPSLAPVVQSISTGKDDIYDATFSATTLVVTTTANLLVYALPKASNSRPQSPSKGKKKGKQKAQPLPDLEILRTVELPASLGGVSGSTFRAARYHPYDESVLYTVTNTLPLRSRKKSSSRQAFICKWSTESWTVSKVRKVGDRGLTCFDISPNGKLLGYGSSDYSTGLLDSTTLSPVVTILKAHDFPPTTLRFNPTSTLFISGSADNSVRVVTVPESIAGSSWSLFVLLLLALLVILVAIGAQKYITSTGA</sequence>
<evidence type="ECO:0000256" key="13">
    <source>
        <dbReference type="SAM" id="Phobius"/>
    </source>
</evidence>
<dbReference type="PROSITE" id="PS50082">
    <property type="entry name" value="WD_REPEATS_2"/>
    <property type="match status" value="1"/>
</dbReference>
<keyword evidence="4 13" id="KW-0812">Transmembrane</keyword>
<reference evidence="15" key="1">
    <citation type="submission" date="2024-06" db="EMBL/GenBank/DDBJ databases">
        <title>Multi-omics analyses provide insights into the biosynthesis of the anticancer antibiotic pleurotin in Hohenbuehelia grisea.</title>
        <authorList>
            <person name="Weaver J.A."/>
            <person name="Alberti F."/>
        </authorList>
    </citation>
    <scope>NUCLEOTIDE SEQUENCE [LARGE SCALE GENOMIC DNA]</scope>
    <source>
        <strain evidence="15">T-177</strain>
    </source>
</reference>
<feature type="region of interest" description="Disordered" evidence="12">
    <location>
        <begin position="196"/>
        <end position="216"/>
    </location>
</feature>
<evidence type="ECO:0000313" key="15">
    <source>
        <dbReference type="Proteomes" id="UP001556367"/>
    </source>
</evidence>
<evidence type="ECO:0000313" key="14">
    <source>
        <dbReference type="EMBL" id="KAL0949636.1"/>
    </source>
</evidence>
<dbReference type="Pfam" id="PF00400">
    <property type="entry name" value="WD40"/>
    <property type="match status" value="1"/>
</dbReference>
<dbReference type="Proteomes" id="UP001556367">
    <property type="component" value="Unassembled WGS sequence"/>
</dbReference>
<keyword evidence="8" id="KW-0653">Protein transport</keyword>
<dbReference type="InterPro" id="IPR001680">
    <property type="entry name" value="WD40_rpt"/>
</dbReference>
<comment type="caution">
    <text evidence="14">The sequence shown here is derived from an EMBL/GenBank/DDBJ whole genome shotgun (WGS) entry which is preliminary data.</text>
</comment>
<proteinExistence type="predicted"/>
<evidence type="ECO:0000256" key="5">
    <source>
        <dbReference type="ARBA" id="ARBA00022737"/>
    </source>
</evidence>
<evidence type="ECO:0000256" key="2">
    <source>
        <dbReference type="ARBA" id="ARBA00022448"/>
    </source>
</evidence>
<dbReference type="InterPro" id="IPR015943">
    <property type="entry name" value="WD40/YVTN_repeat-like_dom_sf"/>
</dbReference>
<evidence type="ECO:0000256" key="9">
    <source>
        <dbReference type="ARBA" id="ARBA00022989"/>
    </source>
</evidence>
<evidence type="ECO:0000256" key="12">
    <source>
        <dbReference type="SAM" id="MobiDB-lite"/>
    </source>
</evidence>
<keyword evidence="7" id="KW-0931">ER-Golgi transport</keyword>
<evidence type="ECO:0000256" key="1">
    <source>
        <dbReference type="ARBA" id="ARBA00004648"/>
    </source>
</evidence>
<dbReference type="SMART" id="SM00320">
    <property type="entry name" value="WD40"/>
    <property type="match status" value="2"/>
</dbReference>
<evidence type="ECO:0000256" key="7">
    <source>
        <dbReference type="ARBA" id="ARBA00022892"/>
    </source>
</evidence>
<keyword evidence="10 13" id="KW-0472">Membrane</keyword>
<dbReference type="SUPFAM" id="SSF50998">
    <property type="entry name" value="Quinoprotein alcohol dehydrogenase-like"/>
    <property type="match status" value="1"/>
</dbReference>
<evidence type="ECO:0000256" key="3">
    <source>
        <dbReference type="ARBA" id="ARBA00022574"/>
    </source>
</evidence>
<keyword evidence="9 13" id="KW-1133">Transmembrane helix</keyword>
<organism evidence="14 15">
    <name type="scientific">Hohenbuehelia grisea</name>
    <dbReference type="NCBI Taxonomy" id="104357"/>
    <lineage>
        <taxon>Eukaryota</taxon>
        <taxon>Fungi</taxon>
        <taxon>Dikarya</taxon>
        <taxon>Basidiomycota</taxon>
        <taxon>Agaricomycotina</taxon>
        <taxon>Agaricomycetes</taxon>
        <taxon>Agaricomycetidae</taxon>
        <taxon>Agaricales</taxon>
        <taxon>Pleurotineae</taxon>
        <taxon>Pleurotaceae</taxon>
        <taxon>Hohenbuehelia</taxon>
    </lineage>
</organism>
<keyword evidence="3 11" id="KW-0853">WD repeat</keyword>
<dbReference type="PANTHER" id="PTHR23284:SF0">
    <property type="entry name" value="PROLACTIN REGULATORY ELEMENT-BINDING PROTEIN"/>
    <property type="match status" value="1"/>
</dbReference>
<evidence type="ECO:0008006" key="16">
    <source>
        <dbReference type="Google" id="ProtNLM"/>
    </source>
</evidence>
<gene>
    <name evidence="14" type="ORF">HGRIS_009682</name>
</gene>
<evidence type="ECO:0000256" key="4">
    <source>
        <dbReference type="ARBA" id="ARBA00022692"/>
    </source>
</evidence>
<feature type="repeat" description="WD" evidence="11">
    <location>
        <begin position="333"/>
        <end position="363"/>
    </location>
</feature>
<evidence type="ECO:0000256" key="6">
    <source>
        <dbReference type="ARBA" id="ARBA00022824"/>
    </source>
</evidence>
<feature type="transmembrane region" description="Helical" evidence="13">
    <location>
        <begin position="375"/>
        <end position="394"/>
    </location>
</feature>
<protein>
    <recommendedName>
        <fullName evidence="16">WD40 repeat-like protein</fullName>
    </recommendedName>
</protein>
<dbReference type="InterPro" id="IPR045260">
    <property type="entry name" value="Sec12-like"/>
</dbReference>
<keyword evidence="15" id="KW-1185">Reference proteome</keyword>
<evidence type="ECO:0000256" key="11">
    <source>
        <dbReference type="PROSITE-ProRule" id="PRU00221"/>
    </source>
</evidence>
<dbReference type="PANTHER" id="PTHR23284">
    <property type="entry name" value="PROLACTIN REGULATORY ELEMENT BINDING PROTEIN"/>
    <property type="match status" value="1"/>
</dbReference>
<name>A0ABR3J1X1_9AGAR</name>
<accession>A0ABR3J1X1</accession>
<dbReference type="Gene3D" id="2.130.10.10">
    <property type="entry name" value="YVTN repeat-like/Quinoprotein amine dehydrogenase"/>
    <property type="match status" value="1"/>
</dbReference>